<dbReference type="RefSeq" id="XP_047847338.1">
    <property type="nucleotide sequence ID" value="XM_047991326.1"/>
</dbReference>
<accession>A0A9Q8QSV9</accession>
<gene>
    <name evidence="2" type="ORF">JDV02_009650</name>
</gene>
<dbReference type="AlphaFoldDB" id="A0A9Q8QSV9"/>
<evidence type="ECO:0000313" key="3">
    <source>
        <dbReference type="Proteomes" id="UP000829364"/>
    </source>
</evidence>
<dbReference type="EMBL" id="CP086363">
    <property type="protein sequence ID" value="UNI23857.1"/>
    <property type="molecule type" value="Genomic_DNA"/>
</dbReference>
<organism evidence="2 3">
    <name type="scientific">Purpureocillium takamizusanense</name>
    <dbReference type="NCBI Taxonomy" id="2060973"/>
    <lineage>
        <taxon>Eukaryota</taxon>
        <taxon>Fungi</taxon>
        <taxon>Dikarya</taxon>
        <taxon>Ascomycota</taxon>
        <taxon>Pezizomycotina</taxon>
        <taxon>Sordariomycetes</taxon>
        <taxon>Hypocreomycetidae</taxon>
        <taxon>Hypocreales</taxon>
        <taxon>Ophiocordycipitaceae</taxon>
        <taxon>Purpureocillium</taxon>
    </lineage>
</organism>
<feature type="signal peptide" evidence="1">
    <location>
        <begin position="1"/>
        <end position="18"/>
    </location>
</feature>
<sequence>MKPGIIVLSLITLGSALSSKVERQLQSLHIRDADDNSIEDEPWTKTKLPYQHLRLKLRWKWGTLAHDSLACRKNPQRDACGTDLYCKGFGQNGQFLSQRTPRFRSREQCLQAHESPPAKLPWVDGTRRPDSAPCRRNPVEQQCGSYAYCASYNDVSGHARSRVAKYKTSEECFNAREKNPQAKSIQPKRRWEDGTSAGRELCGISAFTAEACGTMRYCQLFPTTRSGVHDEFANTAECMAAFKPRDFQPALDSKTQTFLQCIMSKHKSKHCGTQIYCDMVGAGEVQDAKWKTKEECLRGHPGLV</sequence>
<protein>
    <submittedName>
        <fullName evidence="2">Uncharacterized protein</fullName>
    </submittedName>
</protein>
<proteinExistence type="predicted"/>
<evidence type="ECO:0000256" key="1">
    <source>
        <dbReference type="SAM" id="SignalP"/>
    </source>
</evidence>
<name>A0A9Q8QSV9_9HYPO</name>
<reference evidence="2" key="1">
    <citation type="submission" date="2021-11" db="EMBL/GenBank/DDBJ databases">
        <title>Purpureocillium_takamizusanense_genome.</title>
        <authorList>
            <person name="Nguyen N.-H."/>
        </authorList>
    </citation>
    <scope>NUCLEOTIDE SEQUENCE</scope>
    <source>
        <strain evidence="2">PT3</strain>
    </source>
</reference>
<dbReference type="GeneID" id="72071595"/>
<keyword evidence="3" id="KW-1185">Reference proteome</keyword>
<dbReference type="OrthoDB" id="4933364at2759"/>
<feature type="chain" id="PRO_5040160643" evidence="1">
    <location>
        <begin position="19"/>
        <end position="304"/>
    </location>
</feature>
<evidence type="ECO:0000313" key="2">
    <source>
        <dbReference type="EMBL" id="UNI23857.1"/>
    </source>
</evidence>
<dbReference type="KEGG" id="ptkz:JDV02_009650"/>
<dbReference type="Proteomes" id="UP000829364">
    <property type="component" value="Chromosome 10"/>
</dbReference>
<keyword evidence="1" id="KW-0732">Signal</keyword>